<feature type="active site" evidence="4">
    <location>
        <position position="62"/>
    </location>
</feature>
<comment type="caution">
    <text evidence="6">The sequence shown here is derived from an EMBL/GenBank/DDBJ whole genome shotgun (WGS) entry which is preliminary data.</text>
</comment>
<evidence type="ECO:0000256" key="1">
    <source>
        <dbReference type="ARBA" id="ARBA00022801"/>
    </source>
</evidence>
<evidence type="ECO:0000313" key="6">
    <source>
        <dbReference type="EMBL" id="NKC34539.1"/>
    </source>
</evidence>
<feature type="domain" description="CheB-type methylesterase" evidence="5">
    <location>
        <begin position="23"/>
        <end position="213"/>
    </location>
</feature>
<feature type="non-terminal residue" evidence="6">
    <location>
        <position position="1"/>
    </location>
</feature>
<proteinExistence type="predicted"/>
<gene>
    <name evidence="6" type="ORF">HEQ75_27045</name>
</gene>
<organism evidence="6 7">
    <name type="scientific">Falsiroseomonas selenitidurans</name>
    <dbReference type="NCBI Taxonomy" id="2716335"/>
    <lineage>
        <taxon>Bacteria</taxon>
        <taxon>Pseudomonadati</taxon>
        <taxon>Pseudomonadota</taxon>
        <taxon>Alphaproteobacteria</taxon>
        <taxon>Acetobacterales</taxon>
        <taxon>Roseomonadaceae</taxon>
        <taxon>Falsiroseomonas</taxon>
    </lineage>
</organism>
<evidence type="ECO:0000256" key="3">
    <source>
        <dbReference type="ARBA" id="ARBA00048267"/>
    </source>
</evidence>
<evidence type="ECO:0000259" key="5">
    <source>
        <dbReference type="PROSITE" id="PS50122"/>
    </source>
</evidence>
<evidence type="ECO:0000313" key="7">
    <source>
        <dbReference type="Proteomes" id="UP000787635"/>
    </source>
</evidence>
<reference evidence="6 7" key="1">
    <citation type="submission" date="2020-03" db="EMBL/GenBank/DDBJ databases">
        <title>Roseomonas selenitidurans sp. nov. isolated from urban soil.</title>
        <authorList>
            <person name="Liu H."/>
        </authorList>
    </citation>
    <scope>NUCLEOTIDE SEQUENCE [LARGE SCALE GENOMIC DNA]</scope>
    <source>
        <strain evidence="6 7">BU-1</strain>
    </source>
</reference>
<dbReference type="Pfam" id="PF01339">
    <property type="entry name" value="CheB_methylest"/>
    <property type="match status" value="1"/>
</dbReference>
<keyword evidence="1 4" id="KW-0378">Hydrolase</keyword>
<protein>
    <recommendedName>
        <fullName evidence="2">protein-glutamate methylesterase</fullName>
        <ecNumber evidence="2">3.1.1.61</ecNumber>
    </recommendedName>
</protein>
<keyword evidence="7" id="KW-1185">Reference proteome</keyword>
<dbReference type="EMBL" id="JAAVNE010000095">
    <property type="protein sequence ID" value="NKC34539.1"/>
    <property type="molecule type" value="Genomic_DNA"/>
</dbReference>
<dbReference type="CDD" id="cd16432">
    <property type="entry name" value="CheB_Rec"/>
    <property type="match status" value="1"/>
</dbReference>
<dbReference type="RefSeq" id="WP_168035241.1">
    <property type="nucleotide sequence ID" value="NZ_JAAVNE010000095.1"/>
</dbReference>
<dbReference type="PANTHER" id="PTHR42872">
    <property type="entry name" value="PROTEIN-GLUTAMATE METHYLESTERASE/PROTEIN-GLUTAMINE GLUTAMINASE"/>
    <property type="match status" value="1"/>
</dbReference>
<dbReference type="EC" id="3.1.1.61" evidence="2"/>
<dbReference type="InterPro" id="IPR035909">
    <property type="entry name" value="CheB_C"/>
</dbReference>
<evidence type="ECO:0000256" key="4">
    <source>
        <dbReference type="PROSITE-ProRule" id="PRU00050"/>
    </source>
</evidence>
<keyword evidence="4" id="KW-0145">Chemotaxis</keyword>
<sequence length="213" mass="21310">APRLAAAAPAPAPAPAARPAALPGHLPAVLAIGASTGGPEALSAIFRAFRLPARIPILVTQHMPDAFLPLLAEHLSRLGPVPVRVARDQEPLLPGVALLAPGGSHMLVAQGPKVVLSDAPPEHFCRPAVDPMLRSVAALFGGRAASVVLTGMGHDGAAGAALIASAGGPVLVQDQASSVVWGMPGAVVERGAAKEVLPLPELARRIAELAGAA</sequence>
<accession>A0ABX1EBH0</accession>
<dbReference type="InterPro" id="IPR000673">
    <property type="entry name" value="Sig_transdc_resp-reg_Me-estase"/>
</dbReference>
<name>A0ABX1EBH0_9PROT</name>
<dbReference type="Gene3D" id="3.40.50.180">
    <property type="entry name" value="Methylesterase CheB, C-terminal domain"/>
    <property type="match status" value="1"/>
</dbReference>
<feature type="active site" evidence="4">
    <location>
        <position position="35"/>
    </location>
</feature>
<dbReference type="PROSITE" id="PS50122">
    <property type="entry name" value="CHEB"/>
    <property type="match status" value="1"/>
</dbReference>
<dbReference type="Proteomes" id="UP000787635">
    <property type="component" value="Unassembled WGS sequence"/>
</dbReference>
<feature type="active site" evidence="4">
    <location>
        <position position="155"/>
    </location>
</feature>
<dbReference type="PANTHER" id="PTHR42872:SF6">
    <property type="entry name" value="PROTEIN-GLUTAMATE METHYLESTERASE_PROTEIN-GLUTAMINE GLUTAMINASE"/>
    <property type="match status" value="1"/>
</dbReference>
<evidence type="ECO:0000256" key="2">
    <source>
        <dbReference type="ARBA" id="ARBA00039140"/>
    </source>
</evidence>
<dbReference type="SUPFAM" id="SSF52738">
    <property type="entry name" value="Methylesterase CheB, C-terminal domain"/>
    <property type="match status" value="1"/>
</dbReference>
<comment type="catalytic activity">
    <reaction evidence="3">
        <text>[protein]-L-glutamate 5-O-methyl ester + H2O = L-glutamyl-[protein] + methanol + H(+)</text>
        <dbReference type="Rhea" id="RHEA:23236"/>
        <dbReference type="Rhea" id="RHEA-COMP:10208"/>
        <dbReference type="Rhea" id="RHEA-COMP:10311"/>
        <dbReference type="ChEBI" id="CHEBI:15377"/>
        <dbReference type="ChEBI" id="CHEBI:15378"/>
        <dbReference type="ChEBI" id="CHEBI:17790"/>
        <dbReference type="ChEBI" id="CHEBI:29973"/>
        <dbReference type="ChEBI" id="CHEBI:82795"/>
        <dbReference type="EC" id="3.1.1.61"/>
    </reaction>
</comment>